<dbReference type="GO" id="GO:0005829">
    <property type="term" value="C:cytosol"/>
    <property type="evidence" value="ECO:0007669"/>
    <property type="project" value="TreeGrafter"/>
</dbReference>
<gene>
    <name evidence="7" type="primary">genX</name>
    <name evidence="7" type="ORF">E3U44_01290</name>
</gene>
<dbReference type="GO" id="GO:0006430">
    <property type="term" value="P:lysyl-tRNA aminoacylation"/>
    <property type="evidence" value="ECO:0007669"/>
    <property type="project" value="InterPro"/>
</dbReference>
<dbReference type="InterPro" id="IPR045864">
    <property type="entry name" value="aa-tRNA-synth_II/BPL/LPL"/>
</dbReference>
<evidence type="ECO:0000313" key="7">
    <source>
        <dbReference type="EMBL" id="QBQ53291.1"/>
    </source>
</evidence>
<dbReference type="NCBIfam" id="TIGR00462">
    <property type="entry name" value="genX"/>
    <property type="match status" value="1"/>
</dbReference>
<dbReference type="Gene3D" id="3.30.930.10">
    <property type="entry name" value="Bira Bifunctional Protein, Domain 2"/>
    <property type="match status" value="1"/>
</dbReference>
<protein>
    <submittedName>
        <fullName evidence="7">EF-P lysine aminoacylase GenX</fullName>
    </submittedName>
</protein>
<dbReference type="GO" id="GO:0004824">
    <property type="term" value="F:lysine-tRNA ligase activity"/>
    <property type="evidence" value="ECO:0007669"/>
    <property type="project" value="InterPro"/>
</dbReference>
<evidence type="ECO:0000256" key="2">
    <source>
        <dbReference type="ARBA" id="ARBA00022598"/>
    </source>
</evidence>
<evidence type="ECO:0000256" key="3">
    <source>
        <dbReference type="ARBA" id="ARBA00022741"/>
    </source>
</evidence>
<dbReference type="InterPro" id="IPR004364">
    <property type="entry name" value="Aa-tRNA-synt_II"/>
</dbReference>
<dbReference type="NCBIfam" id="NF006828">
    <property type="entry name" value="PRK09350.1"/>
    <property type="match status" value="1"/>
</dbReference>
<proteinExistence type="predicted"/>
<dbReference type="OrthoDB" id="9802326at2"/>
<dbReference type="EMBL" id="CP038033">
    <property type="protein sequence ID" value="QBQ53291.1"/>
    <property type="molecule type" value="Genomic_DNA"/>
</dbReference>
<dbReference type="PANTHER" id="PTHR42918:SF6">
    <property type="entry name" value="ELONGATION FACTOR P--(R)-BETA-LYSINE LIGASE"/>
    <property type="match status" value="1"/>
</dbReference>
<comment type="catalytic activity">
    <reaction evidence="5">
        <text>D-beta-lysine + L-lysyl-[protein] + ATP = N(6)-((3R)-3,6-diaminohexanoyl)-L-lysyl-[protein] + AMP + diphosphate + H(+)</text>
        <dbReference type="Rhea" id="RHEA:83435"/>
        <dbReference type="Rhea" id="RHEA-COMP:9752"/>
        <dbReference type="Rhea" id="RHEA-COMP:20131"/>
        <dbReference type="ChEBI" id="CHEBI:15378"/>
        <dbReference type="ChEBI" id="CHEBI:29969"/>
        <dbReference type="ChEBI" id="CHEBI:30616"/>
        <dbReference type="ChEBI" id="CHEBI:33019"/>
        <dbReference type="ChEBI" id="CHEBI:84138"/>
        <dbReference type="ChEBI" id="CHEBI:156053"/>
        <dbReference type="ChEBI" id="CHEBI:456215"/>
    </reaction>
    <physiologicalReaction direction="left-to-right" evidence="5">
        <dbReference type="Rhea" id="RHEA:83436"/>
    </physiologicalReaction>
</comment>
<dbReference type="AlphaFoldDB" id="A0A4P7BTV5"/>
<keyword evidence="2" id="KW-0436">Ligase</keyword>
<dbReference type="GO" id="GO:0000049">
    <property type="term" value="F:tRNA binding"/>
    <property type="evidence" value="ECO:0007669"/>
    <property type="project" value="TreeGrafter"/>
</dbReference>
<dbReference type="PROSITE" id="PS50862">
    <property type="entry name" value="AA_TRNA_LIGASE_II"/>
    <property type="match status" value="1"/>
</dbReference>
<evidence type="ECO:0000256" key="4">
    <source>
        <dbReference type="ARBA" id="ARBA00022840"/>
    </source>
</evidence>
<dbReference type="PANTHER" id="PTHR42918">
    <property type="entry name" value="LYSYL-TRNA SYNTHETASE"/>
    <property type="match status" value="1"/>
</dbReference>
<feature type="domain" description="Aminoacyl-transfer RNA synthetases class-II family profile" evidence="6">
    <location>
        <begin position="20"/>
        <end position="327"/>
    </location>
</feature>
<name>A0A4P7BTV5_9GAMM</name>
<dbReference type="Proteomes" id="UP000294325">
    <property type="component" value="Chromosome"/>
</dbReference>
<dbReference type="SUPFAM" id="SSF55681">
    <property type="entry name" value="Class II aaRS and biotin synthetases"/>
    <property type="match status" value="1"/>
</dbReference>
<comment type="subunit">
    <text evidence="1">Homodimer.</text>
</comment>
<dbReference type="GO" id="GO:0005524">
    <property type="term" value="F:ATP binding"/>
    <property type="evidence" value="ECO:0007669"/>
    <property type="project" value="UniProtKB-KW"/>
</dbReference>
<evidence type="ECO:0000256" key="5">
    <source>
        <dbReference type="ARBA" id="ARBA00052794"/>
    </source>
</evidence>
<evidence type="ECO:0000256" key="1">
    <source>
        <dbReference type="ARBA" id="ARBA00011738"/>
    </source>
</evidence>
<organism evidence="7 8">
    <name type="scientific">Nitrosococcus wardiae</name>
    <dbReference type="NCBI Taxonomy" id="1814290"/>
    <lineage>
        <taxon>Bacteria</taxon>
        <taxon>Pseudomonadati</taxon>
        <taxon>Pseudomonadota</taxon>
        <taxon>Gammaproteobacteria</taxon>
        <taxon>Chromatiales</taxon>
        <taxon>Chromatiaceae</taxon>
        <taxon>Nitrosococcus</taxon>
    </lineage>
</organism>
<keyword evidence="4" id="KW-0067">ATP-binding</keyword>
<dbReference type="InterPro" id="IPR006195">
    <property type="entry name" value="aa-tRNA-synth_II"/>
</dbReference>
<sequence length="331" mass="37033">MAETETRWHPSANRRALEARARLLADIRRFFAERGVLEVETPILSTAAATAPHLHSLATHYQGLQTSEGLRLFLQTSPEHAMKRLLAAGSGPIYQLARVFRNGESGRRHNPEFTLLEWYRPGVDHWTLMEEVDIFLSRLLGTPKGERLSYKEVFQHYLEVDVFAASNKVLAGLARAHGFQGGTVNGEESRQISLDFLMAAVIEPQLGQGRPCFIYDYPASEAQLARIRPASKICLVPLAERFEVYLNGMELANGYHELSDVAEQRQRFQTDIAYRKAWGLEEVPLDELLLAALAQGLPDCAGVALGVDRLLMVLLGSSRIEEVLAFPVDRI</sequence>
<keyword evidence="8" id="KW-1185">Reference proteome</keyword>
<keyword evidence="3" id="KW-0547">Nucleotide-binding</keyword>
<dbReference type="InterPro" id="IPR018149">
    <property type="entry name" value="Lys-tRNA-synth_II_C"/>
</dbReference>
<dbReference type="Pfam" id="PF00152">
    <property type="entry name" value="tRNA-synt_2"/>
    <property type="match status" value="1"/>
</dbReference>
<dbReference type="InterPro" id="IPR004525">
    <property type="entry name" value="EpmA"/>
</dbReference>
<accession>A0A4P7BTV5</accession>
<dbReference type="KEGG" id="nwr:E3U44_01290"/>
<evidence type="ECO:0000313" key="8">
    <source>
        <dbReference type="Proteomes" id="UP000294325"/>
    </source>
</evidence>
<dbReference type="RefSeq" id="WP_134356307.1">
    <property type="nucleotide sequence ID" value="NZ_CP038033.1"/>
</dbReference>
<evidence type="ECO:0000259" key="6">
    <source>
        <dbReference type="PROSITE" id="PS50862"/>
    </source>
</evidence>
<dbReference type="PRINTS" id="PR00982">
    <property type="entry name" value="TRNASYNTHLYS"/>
</dbReference>
<dbReference type="FunFam" id="3.30.930.10:FF:000017">
    <property type="entry name" value="Elongation factor P--(R)-beta-lysine ligase"/>
    <property type="match status" value="1"/>
</dbReference>
<reference evidence="7 8" key="1">
    <citation type="submission" date="2019-03" db="EMBL/GenBank/DDBJ databases">
        <title>The genome sequence of Nitrosococcus wardiae strain D1FHST reveals the archetypal metabolic capacity of ammonia-oxidizing Gammaproteobacteria.</title>
        <authorList>
            <person name="Wang L."/>
            <person name="Lim C.K."/>
            <person name="Hanson T.E."/>
            <person name="Dang H."/>
            <person name="Klotz M.G."/>
        </authorList>
    </citation>
    <scope>NUCLEOTIDE SEQUENCE [LARGE SCALE GENOMIC DNA]</scope>
    <source>
        <strain evidence="7 8">D1FHS</strain>
    </source>
</reference>